<organism evidence="1 2">
    <name type="scientific">Rhododendron molle</name>
    <name type="common">Chinese azalea</name>
    <name type="synonym">Azalea mollis</name>
    <dbReference type="NCBI Taxonomy" id="49168"/>
    <lineage>
        <taxon>Eukaryota</taxon>
        <taxon>Viridiplantae</taxon>
        <taxon>Streptophyta</taxon>
        <taxon>Embryophyta</taxon>
        <taxon>Tracheophyta</taxon>
        <taxon>Spermatophyta</taxon>
        <taxon>Magnoliopsida</taxon>
        <taxon>eudicotyledons</taxon>
        <taxon>Gunneridae</taxon>
        <taxon>Pentapetalae</taxon>
        <taxon>asterids</taxon>
        <taxon>Ericales</taxon>
        <taxon>Ericaceae</taxon>
        <taxon>Ericoideae</taxon>
        <taxon>Rhodoreae</taxon>
        <taxon>Rhododendron</taxon>
    </lineage>
</organism>
<protein>
    <submittedName>
        <fullName evidence="1">Uncharacterized protein</fullName>
    </submittedName>
</protein>
<sequence>MELVNTNSSVPVPITKNSSKVSDDHATQRRSANYHPSIWGDHFLSYDSDVTAADVKMEQQLAQLKEKVRNMLMAADKPSRKLNLVDAVQRLGVAYHFQTEIAAVLQHLYKTYHQHAFEKADAKDLYNVALLFRLLRQEGYPVSGDMFNKFMDNQGKFQESLTNDVRGMLSLYEATHLRVHGEGLLEEALDFTTTHLNSALPNLSNSTIVAQVVHALNQPIHKGLTRLESRHYISFYEQDDSHNKILLDFAKLDFNLLQKLHQRELSKITRWWKDLDFARKLPFARDRVVECYFWILGVYFEPQYFLARRFLTKVIALTSIMDDIYDVYGTLEELVLFTDAIQRWEITALDQLPEYMKLCYQALLDAYNMIDEEMVKEGRSYCVDYAKSTMKDLVRAYFEEAKWCHEGYFPSMEEYMRVALVTGAYKMLATTSFVGMGDLVTKQAFEWVLSDPLILEAASVICRLMDDMVSHKFEQERGHVASAVECYMKQHGATEEEALLEFQKRVTNAWKDMNAECLRSTAVPMPLLSRILNLARVINLLYTGEDGYTNSGKKVKKFVISVLVDSVPMN</sequence>
<accession>A0ACC0NIZ9</accession>
<evidence type="ECO:0000313" key="1">
    <source>
        <dbReference type="EMBL" id="KAI8552722.1"/>
    </source>
</evidence>
<name>A0ACC0NIZ9_RHOML</name>
<comment type="caution">
    <text evidence="1">The sequence shown here is derived from an EMBL/GenBank/DDBJ whole genome shotgun (WGS) entry which is preliminary data.</text>
</comment>
<evidence type="ECO:0000313" key="2">
    <source>
        <dbReference type="Proteomes" id="UP001062846"/>
    </source>
</evidence>
<gene>
    <name evidence="1" type="ORF">RHMOL_Rhmol06G0289000</name>
</gene>
<keyword evidence="2" id="KW-1185">Reference proteome</keyword>
<dbReference type="EMBL" id="CM046393">
    <property type="protein sequence ID" value="KAI8552722.1"/>
    <property type="molecule type" value="Genomic_DNA"/>
</dbReference>
<reference evidence="1" key="1">
    <citation type="submission" date="2022-02" db="EMBL/GenBank/DDBJ databases">
        <title>Plant Genome Project.</title>
        <authorList>
            <person name="Zhang R.-G."/>
        </authorList>
    </citation>
    <scope>NUCLEOTIDE SEQUENCE</scope>
    <source>
        <strain evidence="1">AT1</strain>
    </source>
</reference>
<proteinExistence type="predicted"/>
<dbReference type="Proteomes" id="UP001062846">
    <property type="component" value="Chromosome 6"/>
</dbReference>